<accession>A0A4Z2IIG5</accession>
<dbReference type="Proteomes" id="UP000314294">
    <property type="component" value="Unassembled WGS sequence"/>
</dbReference>
<organism evidence="1 2">
    <name type="scientific">Liparis tanakae</name>
    <name type="common">Tanaka's snailfish</name>
    <dbReference type="NCBI Taxonomy" id="230148"/>
    <lineage>
        <taxon>Eukaryota</taxon>
        <taxon>Metazoa</taxon>
        <taxon>Chordata</taxon>
        <taxon>Craniata</taxon>
        <taxon>Vertebrata</taxon>
        <taxon>Euteleostomi</taxon>
        <taxon>Actinopterygii</taxon>
        <taxon>Neopterygii</taxon>
        <taxon>Teleostei</taxon>
        <taxon>Neoteleostei</taxon>
        <taxon>Acanthomorphata</taxon>
        <taxon>Eupercaria</taxon>
        <taxon>Perciformes</taxon>
        <taxon>Cottioidei</taxon>
        <taxon>Cottales</taxon>
        <taxon>Liparidae</taxon>
        <taxon>Liparis</taxon>
    </lineage>
</organism>
<dbReference type="AlphaFoldDB" id="A0A4Z2IIG5"/>
<proteinExistence type="predicted"/>
<reference evidence="1 2" key="1">
    <citation type="submission" date="2019-03" db="EMBL/GenBank/DDBJ databases">
        <title>First draft genome of Liparis tanakae, snailfish: a comprehensive survey of snailfish specific genes.</title>
        <authorList>
            <person name="Kim W."/>
            <person name="Song I."/>
            <person name="Jeong J.-H."/>
            <person name="Kim D."/>
            <person name="Kim S."/>
            <person name="Ryu S."/>
            <person name="Song J.Y."/>
            <person name="Lee S.K."/>
        </authorList>
    </citation>
    <scope>NUCLEOTIDE SEQUENCE [LARGE SCALE GENOMIC DNA]</scope>
    <source>
        <tissue evidence="1">Muscle</tissue>
    </source>
</reference>
<dbReference type="EMBL" id="SRLO01000087">
    <property type="protein sequence ID" value="TNN77102.1"/>
    <property type="molecule type" value="Genomic_DNA"/>
</dbReference>
<keyword evidence="2" id="KW-1185">Reference proteome</keyword>
<protein>
    <submittedName>
        <fullName evidence="1">Uncharacterized protein</fullName>
    </submittedName>
</protein>
<gene>
    <name evidence="1" type="ORF">EYF80_012740</name>
</gene>
<name>A0A4Z2IIG5_9TELE</name>
<evidence type="ECO:0000313" key="1">
    <source>
        <dbReference type="EMBL" id="TNN77102.1"/>
    </source>
</evidence>
<comment type="caution">
    <text evidence="1">The sequence shown here is derived from an EMBL/GenBank/DDBJ whole genome shotgun (WGS) entry which is preliminary data.</text>
</comment>
<evidence type="ECO:0000313" key="2">
    <source>
        <dbReference type="Proteomes" id="UP000314294"/>
    </source>
</evidence>
<sequence length="141" mass="15652">MRRGFKYLVRLGQDPEQKADDSREKRRIPPPNCGLTGLWTPICSAPRSKLRARREQQIRPRAARPCRLDCRSMIRFSVTDLGLARLVPFPACNSVAQPVGTCLLHAPVDTNAGLSPGLSQSYSAHYVAGKGKAHRHQPPDE</sequence>